<dbReference type="AlphaFoldDB" id="A0A1G2KWM5"/>
<evidence type="ECO:0000313" key="1">
    <source>
        <dbReference type="EMBL" id="OHA03584.1"/>
    </source>
</evidence>
<dbReference type="EMBL" id="MHQM01000023">
    <property type="protein sequence ID" value="OHA03584.1"/>
    <property type="molecule type" value="Genomic_DNA"/>
</dbReference>
<reference evidence="1 2" key="1">
    <citation type="journal article" date="2016" name="Nat. Commun.">
        <title>Thousands of microbial genomes shed light on interconnected biogeochemical processes in an aquifer system.</title>
        <authorList>
            <person name="Anantharaman K."/>
            <person name="Brown C.T."/>
            <person name="Hug L.A."/>
            <person name="Sharon I."/>
            <person name="Castelle C.J."/>
            <person name="Probst A.J."/>
            <person name="Thomas B.C."/>
            <person name="Singh A."/>
            <person name="Wilkins M.J."/>
            <person name="Karaoz U."/>
            <person name="Brodie E.L."/>
            <person name="Williams K.H."/>
            <person name="Hubbard S.S."/>
            <person name="Banfield J.F."/>
        </authorList>
    </citation>
    <scope>NUCLEOTIDE SEQUENCE [LARGE SCALE GENOMIC DNA]</scope>
</reference>
<organism evidence="1 2">
    <name type="scientific">Candidatus Sungbacteria bacterium RIFCSPHIGHO2_02_FULL_52_23</name>
    <dbReference type="NCBI Taxonomy" id="1802274"/>
    <lineage>
        <taxon>Bacteria</taxon>
        <taxon>Candidatus Sungiibacteriota</taxon>
    </lineage>
</organism>
<gene>
    <name evidence="1" type="ORF">A3J58_00385</name>
</gene>
<dbReference type="STRING" id="1802274.A3J58_00385"/>
<dbReference type="Proteomes" id="UP000178510">
    <property type="component" value="Unassembled WGS sequence"/>
</dbReference>
<sequence>MTEQSKQETEKQEGFEYELAEAMKTSDADQLTAVFVKIDEALQKGRILESMYRRPSVSRQQLEEDLQHFMIDARGGSANYLFSFTGGNDRMRIVFENGHVKTEMTQNTLPELVNRWEEIK</sequence>
<comment type="caution">
    <text evidence="1">The sequence shown here is derived from an EMBL/GenBank/DDBJ whole genome shotgun (WGS) entry which is preliminary data.</text>
</comment>
<name>A0A1G2KWM5_9BACT</name>
<accession>A0A1G2KWM5</accession>
<evidence type="ECO:0000313" key="2">
    <source>
        <dbReference type="Proteomes" id="UP000178510"/>
    </source>
</evidence>
<protein>
    <submittedName>
        <fullName evidence="1">Uncharacterized protein</fullName>
    </submittedName>
</protein>
<proteinExistence type="predicted"/>